<gene>
    <name evidence="1" type="ORF">FRZ06_04775</name>
</gene>
<sequence>MLEIINYPEGLPVHVQLSRIHHYPIHNHKDIQILYVLEGELDLKLAYTHYYLPKNSIHIIHSNDVHSITSISDENLVLILNISIAYFTNFFPNLENIVFTTNLRESTSAYKNQLLLREQIFSILSEQYNKRPGYESIIKEITISLLTTLINHFRGFVINPDNRLFEHKTAHDLYQVDRISRIVSYVYENYPYKLSLSKIAEKENINLHYLSHLFQKFVGDSFRDFLSLVRVEMSEAELLSTSTPIAQIAQNAGFSDTKYYVENFRNWFGMHPKEYRRRFSGEVLGFQAAEAEDLPLEYLKTTISQYTSFPVFKDISAEMKLINLDFKAPAAGLSLKLDIQTDVLKNLQPGSFLFRQACSDEAAPLSMYYNDLPHTACLRLLREMTQTNTISPSFIQLSDSLHSTNGLYAVNGLKKPLFYFLELLSQMERSVLEIGSEYIVTKSEGNYSILAFNESVSNKLTLDFNLRGIDNCKLTQQKLVSAKSCVAFWCQLNFKSKLSEKDKQFIDRMSMPEISFQILTKAACHQYTCSLDPQDIVFIMLERNDIS</sequence>
<proteinExistence type="predicted"/>
<reference evidence="1" key="1">
    <citation type="submission" date="2019-08" db="EMBL/GenBank/DDBJ databases">
        <title>Genome sequence of Clostridiales bacterium MT110.</title>
        <authorList>
            <person name="Cao J."/>
        </authorList>
    </citation>
    <scope>NUCLEOTIDE SEQUENCE</scope>
    <source>
        <strain evidence="1">MT110</strain>
    </source>
</reference>
<protein>
    <submittedName>
        <fullName evidence="1">Helix-turn-helix domain-containing protein</fullName>
    </submittedName>
</protein>
<evidence type="ECO:0000313" key="1">
    <source>
        <dbReference type="EMBL" id="QOX62708.1"/>
    </source>
</evidence>
<evidence type="ECO:0000313" key="2">
    <source>
        <dbReference type="Proteomes" id="UP000594014"/>
    </source>
</evidence>
<keyword evidence="2" id="KW-1185">Reference proteome</keyword>
<dbReference type="EMBL" id="CP042469">
    <property type="protein sequence ID" value="QOX62708.1"/>
    <property type="molecule type" value="Genomic_DNA"/>
</dbReference>
<organism evidence="1 2">
    <name type="scientific">Anoxybacterium hadale</name>
    <dbReference type="NCBI Taxonomy" id="3408580"/>
    <lineage>
        <taxon>Bacteria</taxon>
        <taxon>Bacillati</taxon>
        <taxon>Bacillota</taxon>
        <taxon>Clostridia</taxon>
        <taxon>Peptostreptococcales</taxon>
        <taxon>Anaerovoracaceae</taxon>
        <taxon>Anoxybacterium</taxon>
    </lineage>
</organism>
<accession>A0ACD1A8E3</accession>
<dbReference type="Proteomes" id="UP000594014">
    <property type="component" value="Chromosome"/>
</dbReference>
<name>A0ACD1A8E3_9FIRM</name>